<dbReference type="Gene3D" id="3.30.420.10">
    <property type="entry name" value="Ribonuclease H-like superfamily/Ribonuclease H"/>
    <property type="match status" value="1"/>
</dbReference>
<keyword evidence="2" id="KW-0808">Transferase</keyword>
<comment type="caution">
    <text evidence="2">The sequence shown here is derived from an EMBL/GenBank/DDBJ whole genome shotgun (WGS) entry which is preliminary data.</text>
</comment>
<sequence length="203" mass="24008">MANALSRKERIKPLRVRDLMMTIHNDLPKQIFKAQKEAIKKKNVKAENLGRLIKKIFEFCPDGTRCFGNRVWLPRFGGLRDLIMHESHKSKYFIHPGSDKMYQDLKLLYWWLNMKADIATYVSERITMDFVSGVPRTLSGYDTIWVIVDRLTKLAHFLPMKKTDNMEKLTQLYLKEVVCRHGVLISIISDRDSHFTSRFWKFL</sequence>
<dbReference type="Gene3D" id="1.10.340.70">
    <property type="match status" value="1"/>
</dbReference>
<evidence type="ECO:0000259" key="1">
    <source>
        <dbReference type="PROSITE" id="PS50994"/>
    </source>
</evidence>
<name>A0ABQ5HYR7_9ASTR</name>
<dbReference type="SUPFAM" id="SSF53098">
    <property type="entry name" value="Ribonuclease H-like"/>
    <property type="match status" value="1"/>
</dbReference>
<proteinExistence type="predicted"/>
<dbReference type="InterPro" id="IPR041588">
    <property type="entry name" value="Integrase_H2C2"/>
</dbReference>
<accession>A0ABQ5HYR7</accession>
<gene>
    <name evidence="2" type="ORF">Tco_1081147</name>
</gene>
<dbReference type="PROSITE" id="PS50994">
    <property type="entry name" value="INTEGRASE"/>
    <property type="match status" value="1"/>
</dbReference>
<dbReference type="Pfam" id="PF17921">
    <property type="entry name" value="Integrase_H2C2"/>
    <property type="match status" value="1"/>
</dbReference>
<dbReference type="InterPro" id="IPR036397">
    <property type="entry name" value="RNaseH_sf"/>
</dbReference>
<protein>
    <submittedName>
        <fullName evidence="2">Reverse transcriptase domain-containing protein</fullName>
    </submittedName>
</protein>
<keyword evidence="2" id="KW-0548">Nucleotidyltransferase</keyword>
<dbReference type="InterPro" id="IPR012337">
    <property type="entry name" value="RNaseH-like_sf"/>
</dbReference>
<organism evidence="2 3">
    <name type="scientific">Tanacetum coccineum</name>
    <dbReference type="NCBI Taxonomy" id="301880"/>
    <lineage>
        <taxon>Eukaryota</taxon>
        <taxon>Viridiplantae</taxon>
        <taxon>Streptophyta</taxon>
        <taxon>Embryophyta</taxon>
        <taxon>Tracheophyta</taxon>
        <taxon>Spermatophyta</taxon>
        <taxon>Magnoliopsida</taxon>
        <taxon>eudicotyledons</taxon>
        <taxon>Gunneridae</taxon>
        <taxon>Pentapetalae</taxon>
        <taxon>asterids</taxon>
        <taxon>campanulids</taxon>
        <taxon>Asterales</taxon>
        <taxon>Asteraceae</taxon>
        <taxon>Asteroideae</taxon>
        <taxon>Anthemideae</taxon>
        <taxon>Anthemidinae</taxon>
        <taxon>Tanacetum</taxon>
    </lineage>
</organism>
<feature type="domain" description="Integrase catalytic" evidence="1">
    <location>
        <begin position="116"/>
        <end position="203"/>
    </location>
</feature>
<dbReference type="PANTHER" id="PTHR35046">
    <property type="entry name" value="ZINC KNUCKLE (CCHC-TYPE) FAMILY PROTEIN"/>
    <property type="match status" value="1"/>
</dbReference>
<evidence type="ECO:0000313" key="3">
    <source>
        <dbReference type="Proteomes" id="UP001151760"/>
    </source>
</evidence>
<dbReference type="InterPro" id="IPR001584">
    <property type="entry name" value="Integrase_cat-core"/>
</dbReference>
<dbReference type="Proteomes" id="UP001151760">
    <property type="component" value="Unassembled WGS sequence"/>
</dbReference>
<reference evidence="2" key="2">
    <citation type="submission" date="2022-01" db="EMBL/GenBank/DDBJ databases">
        <authorList>
            <person name="Yamashiro T."/>
            <person name="Shiraishi A."/>
            <person name="Satake H."/>
            <person name="Nakayama K."/>
        </authorList>
    </citation>
    <scope>NUCLEOTIDE SEQUENCE</scope>
</reference>
<keyword evidence="2" id="KW-0695">RNA-directed DNA polymerase</keyword>
<dbReference type="PANTHER" id="PTHR35046:SF26">
    <property type="entry name" value="RNA-DIRECTED DNA POLYMERASE"/>
    <property type="match status" value="1"/>
</dbReference>
<keyword evidence="3" id="KW-1185">Reference proteome</keyword>
<evidence type="ECO:0000313" key="2">
    <source>
        <dbReference type="EMBL" id="GJT92302.1"/>
    </source>
</evidence>
<dbReference type="EMBL" id="BQNB010020096">
    <property type="protein sequence ID" value="GJT92302.1"/>
    <property type="molecule type" value="Genomic_DNA"/>
</dbReference>
<reference evidence="2" key="1">
    <citation type="journal article" date="2022" name="Int. J. Mol. Sci.">
        <title>Draft Genome of Tanacetum Coccineum: Genomic Comparison of Closely Related Tanacetum-Family Plants.</title>
        <authorList>
            <person name="Yamashiro T."/>
            <person name="Shiraishi A."/>
            <person name="Nakayama K."/>
            <person name="Satake H."/>
        </authorList>
    </citation>
    <scope>NUCLEOTIDE SEQUENCE</scope>
</reference>
<dbReference type="GO" id="GO:0003964">
    <property type="term" value="F:RNA-directed DNA polymerase activity"/>
    <property type="evidence" value="ECO:0007669"/>
    <property type="project" value="UniProtKB-KW"/>
</dbReference>